<dbReference type="Gene3D" id="3.60.21.10">
    <property type="match status" value="1"/>
</dbReference>
<dbReference type="GO" id="GO:0016787">
    <property type="term" value="F:hydrolase activity"/>
    <property type="evidence" value="ECO:0007669"/>
    <property type="project" value="UniProtKB-KW"/>
</dbReference>
<dbReference type="InterPro" id="IPR029052">
    <property type="entry name" value="Metallo-depent_PP-like"/>
</dbReference>
<dbReference type="InterPro" id="IPR050884">
    <property type="entry name" value="CNP_phosphodiesterase-III"/>
</dbReference>
<feature type="region of interest" description="Disordered" evidence="5">
    <location>
        <begin position="277"/>
        <end position="296"/>
    </location>
</feature>
<name>A0A934IL92_9HYPH</name>
<evidence type="ECO:0000256" key="2">
    <source>
        <dbReference type="ARBA" id="ARBA00022801"/>
    </source>
</evidence>
<keyword evidence="1" id="KW-0479">Metal-binding</keyword>
<dbReference type="AlphaFoldDB" id="A0A934IL92"/>
<dbReference type="EMBL" id="JAEKJA010000035">
    <property type="protein sequence ID" value="MBJ3778699.1"/>
    <property type="molecule type" value="Genomic_DNA"/>
</dbReference>
<dbReference type="Proteomes" id="UP000609531">
    <property type="component" value="Unassembled WGS sequence"/>
</dbReference>
<reference evidence="7" key="1">
    <citation type="submission" date="2020-12" db="EMBL/GenBank/DDBJ databases">
        <title>Bacterial taxonomy.</title>
        <authorList>
            <person name="Pan X."/>
        </authorList>
    </citation>
    <scope>NUCLEOTIDE SEQUENCE</scope>
    <source>
        <strain evidence="7">B2012</strain>
    </source>
</reference>
<feature type="domain" description="Calcineurin-like phosphoesterase" evidence="6">
    <location>
        <begin position="5"/>
        <end position="223"/>
    </location>
</feature>
<dbReference type="SUPFAM" id="SSF56300">
    <property type="entry name" value="Metallo-dependent phosphatases"/>
    <property type="match status" value="1"/>
</dbReference>
<evidence type="ECO:0000256" key="3">
    <source>
        <dbReference type="ARBA" id="ARBA00023004"/>
    </source>
</evidence>
<dbReference type="PANTHER" id="PTHR42988">
    <property type="entry name" value="PHOSPHOHYDROLASE"/>
    <property type="match status" value="1"/>
</dbReference>
<dbReference type="PANTHER" id="PTHR42988:SF2">
    <property type="entry name" value="CYCLIC NUCLEOTIDE PHOSPHODIESTERASE CBUA0032-RELATED"/>
    <property type="match status" value="1"/>
</dbReference>
<dbReference type="Pfam" id="PF00149">
    <property type="entry name" value="Metallophos"/>
    <property type="match status" value="1"/>
</dbReference>
<dbReference type="InterPro" id="IPR004843">
    <property type="entry name" value="Calcineurin-like_PHP"/>
</dbReference>
<proteinExistence type="inferred from homology"/>
<dbReference type="GO" id="GO:0046872">
    <property type="term" value="F:metal ion binding"/>
    <property type="evidence" value="ECO:0007669"/>
    <property type="project" value="UniProtKB-KW"/>
</dbReference>
<keyword evidence="2" id="KW-0378">Hydrolase</keyword>
<evidence type="ECO:0000256" key="5">
    <source>
        <dbReference type="SAM" id="MobiDB-lite"/>
    </source>
</evidence>
<evidence type="ECO:0000256" key="1">
    <source>
        <dbReference type="ARBA" id="ARBA00022723"/>
    </source>
</evidence>
<keyword evidence="8" id="KW-1185">Reference proteome</keyword>
<gene>
    <name evidence="7" type="ORF">JCR33_23565</name>
</gene>
<dbReference type="RefSeq" id="WP_198884602.1">
    <property type="nucleotide sequence ID" value="NZ_JAEKJA010000035.1"/>
</dbReference>
<sequence>MTRYRLAHLSDPHLAPLPRPSPQALMSKRIFGYLNWVKNRNTALGRTILDRLVADMKSRAPDHIAVTGDLVNIALDEEFDNAADWLASLGDPADVTMVPGNHDAYVPGAAKKATARWAPFIDGDVTRGFPLCRRRGPIVLIGVSTAVATPPLIASGRVGPVQLSSLAALLDRHDDAYKVVMIHHPPDASLASGSRGLTDDQAVRDVLAAGCADLVLHGHTHKPSLRYLETARGRAAIVGVPSASSDGSHHPLASYALIDIDSRQNTVRLTRRGLESADGPFKTLSTEDLAPTPAVV</sequence>
<keyword evidence="3" id="KW-0408">Iron</keyword>
<protein>
    <submittedName>
        <fullName evidence="7">Metallophosphoesterase</fullName>
    </submittedName>
</protein>
<accession>A0A934IL92</accession>
<evidence type="ECO:0000256" key="4">
    <source>
        <dbReference type="ARBA" id="ARBA00025742"/>
    </source>
</evidence>
<comment type="caution">
    <text evidence="7">The sequence shown here is derived from an EMBL/GenBank/DDBJ whole genome shotgun (WGS) entry which is preliminary data.</text>
</comment>
<evidence type="ECO:0000259" key="6">
    <source>
        <dbReference type="Pfam" id="PF00149"/>
    </source>
</evidence>
<evidence type="ECO:0000313" key="8">
    <source>
        <dbReference type="Proteomes" id="UP000609531"/>
    </source>
</evidence>
<evidence type="ECO:0000313" key="7">
    <source>
        <dbReference type="EMBL" id="MBJ3778699.1"/>
    </source>
</evidence>
<organism evidence="7 8">
    <name type="scientific">Acuticoccus mangrovi</name>
    <dbReference type="NCBI Taxonomy" id="2796142"/>
    <lineage>
        <taxon>Bacteria</taxon>
        <taxon>Pseudomonadati</taxon>
        <taxon>Pseudomonadota</taxon>
        <taxon>Alphaproteobacteria</taxon>
        <taxon>Hyphomicrobiales</taxon>
        <taxon>Amorphaceae</taxon>
        <taxon>Acuticoccus</taxon>
    </lineage>
</organism>
<comment type="similarity">
    <text evidence="4">Belongs to the cyclic nucleotide phosphodiesterase class-III family.</text>
</comment>